<protein>
    <submittedName>
        <fullName evidence="3">LALA0S01e14158g1_1</fullName>
    </submittedName>
</protein>
<name>A0A0C7MLA9_9SACH</name>
<keyword evidence="4" id="KW-1185">Reference proteome</keyword>
<dbReference type="Proteomes" id="UP000054304">
    <property type="component" value="Unassembled WGS sequence"/>
</dbReference>
<dbReference type="GeneID" id="34683977"/>
<dbReference type="EMBL" id="LN736360">
    <property type="protein sequence ID" value="CEP60580.1"/>
    <property type="molecule type" value="Genomic_DNA"/>
</dbReference>
<dbReference type="SMART" id="SM00903">
    <property type="entry name" value="Flavin_Reduct"/>
    <property type="match status" value="1"/>
</dbReference>
<evidence type="ECO:0000313" key="3">
    <source>
        <dbReference type="EMBL" id="CEP60580.1"/>
    </source>
</evidence>
<dbReference type="GO" id="GO:0042602">
    <property type="term" value="F:riboflavin reductase (NADPH) activity"/>
    <property type="evidence" value="ECO:0007669"/>
    <property type="project" value="TreeGrafter"/>
</dbReference>
<dbReference type="PANTHER" id="PTHR30466:SF1">
    <property type="entry name" value="FMN REDUCTASE (NADH) RUTF"/>
    <property type="match status" value="1"/>
</dbReference>
<dbReference type="Pfam" id="PF01613">
    <property type="entry name" value="Flavin_Reduct"/>
    <property type="match status" value="1"/>
</dbReference>
<dbReference type="SUPFAM" id="SSF50475">
    <property type="entry name" value="FMN-binding split barrel"/>
    <property type="match status" value="1"/>
</dbReference>
<dbReference type="Gene3D" id="2.30.110.10">
    <property type="entry name" value="Electron Transport, Fmn-binding Protein, Chain A"/>
    <property type="match status" value="1"/>
</dbReference>
<keyword evidence="1" id="KW-0560">Oxidoreductase</keyword>
<dbReference type="STRING" id="1245769.A0A0C7MLA9"/>
<evidence type="ECO:0000259" key="2">
    <source>
        <dbReference type="SMART" id="SM00903"/>
    </source>
</evidence>
<evidence type="ECO:0000256" key="1">
    <source>
        <dbReference type="ARBA" id="ARBA00023002"/>
    </source>
</evidence>
<dbReference type="InterPro" id="IPR002563">
    <property type="entry name" value="Flavin_Rdtase-like_dom"/>
</dbReference>
<dbReference type="OrthoDB" id="2015405at2759"/>
<dbReference type="GO" id="GO:0010181">
    <property type="term" value="F:FMN binding"/>
    <property type="evidence" value="ECO:0007669"/>
    <property type="project" value="InterPro"/>
</dbReference>
<organism evidence="3 4">
    <name type="scientific">Lachancea lanzarotensis</name>
    <dbReference type="NCBI Taxonomy" id="1245769"/>
    <lineage>
        <taxon>Eukaryota</taxon>
        <taxon>Fungi</taxon>
        <taxon>Dikarya</taxon>
        <taxon>Ascomycota</taxon>
        <taxon>Saccharomycotina</taxon>
        <taxon>Saccharomycetes</taxon>
        <taxon>Saccharomycetales</taxon>
        <taxon>Saccharomycetaceae</taxon>
        <taxon>Lachancea</taxon>
    </lineage>
</organism>
<evidence type="ECO:0000313" key="4">
    <source>
        <dbReference type="Proteomes" id="UP000054304"/>
    </source>
</evidence>
<gene>
    <name evidence="3" type="ORF">LALA0_S01e14158g</name>
</gene>
<reference evidence="3 4" key="1">
    <citation type="submission" date="2014-12" db="EMBL/GenBank/DDBJ databases">
        <authorList>
            <person name="Neuveglise Cecile"/>
        </authorList>
    </citation>
    <scope>NUCLEOTIDE SEQUENCE [LARGE SCALE GENOMIC DNA]</scope>
    <source>
        <strain evidence="3 4">CBS 12615</strain>
    </source>
</reference>
<dbReference type="InterPro" id="IPR050268">
    <property type="entry name" value="NADH-dep_flavin_reductase"/>
</dbReference>
<feature type="domain" description="Flavin reductase like" evidence="2">
    <location>
        <begin position="29"/>
        <end position="206"/>
    </location>
</feature>
<accession>A0A0C7MLA9</accession>
<dbReference type="PANTHER" id="PTHR30466">
    <property type="entry name" value="FLAVIN REDUCTASE"/>
    <property type="match status" value="1"/>
</dbReference>
<sequence>MKILGSRFFSTLEKSASATVIQQKFRDSMATMGSQAMILTSAGPTSMPHSSFRGVTLSSVSSLSLKPQPMLQFNLQLPSFTSESLHAHNYFAIHLLKPDSRSKALARTFSKGATTHHDSGKIIPTQPFKDLTESVHYSTYKLKLNELVIPMLANAERVFICQKKDVFKVGDHEVWIGIVEDIIENNTLGATKITGGLIYCNRKFHKLGGHIE</sequence>
<dbReference type="RefSeq" id="XP_022626822.1">
    <property type="nucleotide sequence ID" value="XM_022774757.1"/>
</dbReference>
<proteinExistence type="predicted"/>
<dbReference type="InterPro" id="IPR012349">
    <property type="entry name" value="Split_barrel_FMN-bd"/>
</dbReference>
<dbReference type="HOGENOM" id="CLU_085409_0_0_1"/>
<dbReference type="AlphaFoldDB" id="A0A0C7MLA9"/>